<dbReference type="Proteomes" id="UP001499854">
    <property type="component" value="Unassembled WGS sequence"/>
</dbReference>
<comment type="caution">
    <text evidence="1">The sequence shown here is derived from an EMBL/GenBank/DDBJ whole genome shotgun (WGS) entry which is preliminary data.</text>
</comment>
<proteinExistence type="predicted"/>
<keyword evidence="2" id="KW-1185">Reference proteome</keyword>
<dbReference type="EMBL" id="BAAAQM010000009">
    <property type="protein sequence ID" value="GAA1963327.1"/>
    <property type="molecule type" value="Genomic_DNA"/>
</dbReference>
<name>A0ABN2R459_9ACTN</name>
<evidence type="ECO:0000313" key="2">
    <source>
        <dbReference type="Proteomes" id="UP001499854"/>
    </source>
</evidence>
<protein>
    <submittedName>
        <fullName evidence="1">Uncharacterized protein</fullName>
    </submittedName>
</protein>
<dbReference type="Pfam" id="PF20131">
    <property type="entry name" value="MC3"/>
    <property type="match status" value="1"/>
</dbReference>
<accession>A0ABN2R459</accession>
<gene>
    <name evidence="1" type="ORF">GCM10009838_20430</name>
</gene>
<dbReference type="RefSeq" id="WP_344656862.1">
    <property type="nucleotide sequence ID" value="NZ_BAAAQM010000009.1"/>
</dbReference>
<sequence length="148" mass="16132">MLNPALVAVIVAEASRGHLKESGDDIPWMLSFVVAPMVLHRGTRESLPTSTRTHFATWASDNPVLRAGFPQRAIGLVEHVREGIRFGLARDVFHLVGDRIVAPAHRKPRGFEIPAELGEIIRKANLAGRWMAKSDSPSAIFAILGVAP</sequence>
<reference evidence="1 2" key="1">
    <citation type="journal article" date="2019" name="Int. J. Syst. Evol. Microbiol.">
        <title>The Global Catalogue of Microorganisms (GCM) 10K type strain sequencing project: providing services to taxonomists for standard genome sequencing and annotation.</title>
        <authorList>
            <consortium name="The Broad Institute Genomics Platform"/>
            <consortium name="The Broad Institute Genome Sequencing Center for Infectious Disease"/>
            <person name="Wu L."/>
            <person name="Ma J."/>
        </authorList>
    </citation>
    <scope>NUCLEOTIDE SEQUENCE [LARGE SCALE GENOMIC DNA]</scope>
    <source>
        <strain evidence="1 2">JCM 16013</strain>
    </source>
</reference>
<dbReference type="InterPro" id="IPR045390">
    <property type="entry name" value="ABC-3C_MC3"/>
</dbReference>
<organism evidence="1 2">
    <name type="scientific">Catenulispora subtropica</name>
    <dbReference type="NCBI Taxonomy" id="450798"/>
    <lineage>
        <taxon>Bacteria</taxon>
        <taxon>Bacillati</taxon>
        <taxon>Actinomycetota</taxon>
        <taxon>Actinomycetes</taxon>
        <taxon>Catenulisporales</taxon>
        <taxon>Catenulisporaceae</taxon>
        <taxon>Catenulispora</taxon>
    </lineage>
</organism>
<evidence type="ECO:0000313" key="1">
    <source>
        <dbReference type="EMBL" id="GAA1963327.1"/>
    </source>
</evidence>